<comment type="pathway">
    <text evidence="3 15">Amino-acid biosynthesis; L-histidine biosynthesis; L-histidine from 5-phospho-alpha-D-ribose 1-diphosphate: step 1/9.</text>
</comment>
<dbReference type="InterPro" id="IPR011322">
    <property type="entry name" value="N-reg_PII-like_a/b"/>
</dbReference>
<evidence type="ECO:0000256" key="11">
    <source>
        <dbReference type="ARBA" id="ARBA00022741"/>
    </source>
</evidence>
<dbReference type="InterPro" id="IPR013820">
    <property type="entry name" value="ATP_PRibTrfase_cat"/>
</dbReference>
<sequence>MLRVAIPNKGVLSQAAIDMLKQAGYATRRDTRDLYVLDEHNGVEFFYLRPRDIATYVGSGAVDVGVTGRDFLLDSETEATAEMDLKFGRSKFRLAGEPGRFHDLADIAGLRVATSYSKLLGDYLAERDISVHLVHLDGAVENAIRLGVADVVADVVETGTTLRYAGLQIFGPVVLESSAVLVSSPRARTDAELNAEARVLGERLQGVRVAREYVLLDYDVPKEHLDEATALTPGLESPTVSPLADTDWLAVRAMAPRQHINDTVDELYRIGARAILVSTLNTARI</sequence>
<reference evidence="18 19" key="1">
    <citation type="submission" date="2019-09" db="EMBL/GenBank/DDBJ databases">
        <title>Phylogeny of genus Pseudoclavibacter and closely related genus.</title>
        <authorList>
            <person name="Li Y."/>
        </authorList>
    </citation>
    <scope>NUCLEOTIDE SEQUENCE [LARGE SCALE GENOMIC DNA]</scope>
    <source>
        <strain evidence="18 19">JCM 16921</strain>
    </source>
</reference>
<gene>
    <name evidence="15" type="primary">hisG</name>
    <name evidence="18" type="ORF">F8O02_03355</name>
</gene>
<dbReference type="Pfam" id="PF08029">
    <property type="entry name" value="HisG_C"/>
    <property type="match status" value="1"/>
</dbReference>
<dbReference type="PROSITE" id="PS01316">
    <property type="entry name" value="ATP_P_PHORIBOSYLTR"/>
    <property type="match status" value="1"/>
</dbReference>
<evidence type="ECO:0000256" key="6">
    <source>
        <dbReference type="ARBA" id="ARBA00020998"/>
    </source>
</evidence>
<comment type="function">
    <text evidence="14 15">Catalyzes the condensation of ATP and 5-phosphoribose 1-diphosphate to form N'-(5'-phosphoribosyl)-ATP (PR-ATP). Has a crucial role in the pathway because the rate of histidine biosynthesis seems to be controlled primarily by regulation of HisG enzymatic activity.</text>
</comment>
<comment type="similarity">
    <text evidence="4 15">Belongs to the ATP phosphoribosyltransferase family. Long subfamily.</text>
</comment>
<comment type="catalytic activity">
    <reaction evidence="1 15">
        <text>1-(5-phospho-beta-D-ribosyl)-ATP + diphosphate = 5-phospho-alpha-D-ribose 1-diphosphate + ATP</text>
        <dbReference type="Rhea" id="RHEA:18473"/>
        <dbReference type="ChEBI" id="CHEBI:30616"/>
        <dbReference type="ChEBI" id="CHEBI:33019"/>
        <dbReference type="ChEBI" id="CHEBI:58017"/>
        <dbReference type="ChEBI" id="CHEBI:73183"/>
        <dbReference type="EC" id="2.4.2.17"/>
    </reaction>
</comment>
<evidence type="ECO:0000256" key="7">
    <source>
        <dbReference type="ARBA" id="ARBA00022490"/>
    </source>
</evidence>
<evidence type="ECO:0000313" key="18">
    <source>
        <dbReference type="EMBL" id="KAB1632909.1"/>
    </source>
</evidence>
<evidence type="ECO:0000256" key="4">
    <source>
        <dbReference type="ARBA" id="ARBA00007955"/>
    </source>
</evidence>
<evidence type="ECO:0000256" key="1">
    <source>
        <dbReference type="ARBA" id="ARBA00000915"/>
    </source>
</evidence>
<evidence type="ECO:0000256" key="12">
    <source>
        <dbReference type="ARBA" id="ARBA00022840"/>
    </source>
</evidence>
<feature type="domain" description="ATP phosphoribosyltransferase catalytic" evidence="16">
    <location>
        <begin position="49"/>
        <end position="205"/>
    </location>
</feature>
<dbReference type="InterPro" id="IPR020621">
    <property type="entry name" value="ATP-PRT_HisG_long"/>
</dbReference>
<evidence type="ECO:0000256" key="5">
    <source>
        <dbReference type="ARBA" id="ARBA00011946"/>
    </source>
</evidence>
<keyword evidence="10 15" id="KW-0808">Transferase</keyword>
<dbReference type="SUPFAM" id="SSF54913">
    <property type="entry name" value="GlnB-like"/>
    <property type="match status" value="1"/>
</dbReference>
<dbReference type="GO" id="GO:0005524">
    <property type="term" value="F:ATP binding"/>
    <property type="evidence" value="ECO:0007669"/>
    <property type="project" value="UniProtKB-KW"/>
</dbReference>
<name>A0A7C8FUK6_9MICO</name>
<keyword evidence="13 15" id="KW-0368">Histidine biosynthesis</keyword>
<dbReference type="GO" id="GO:0000105">
    <property type="term" value="P:L-histidine biosynthetic process"/>
    <property type="evidence" value="ECO:0007669"/>
    <property type="project" value="UniProtKB-UniRule"/>
</dbReference>
<comment type="activity regulation">
    <text evidence="15">Feedback inhibited by histidine.</text>
</comment>
<evidence type="ECO:0000256" key="8">
    <source>
        <dbReference type="ARBA" id="ARBA00022605"/>
    </source>
</evidence>
<evidence type="ECO:0000256" key="14">
    <source>
        <dbReference type="ARBA" id="ARBA00024861"/>
    </source>
</evidence>
<comment type="caution">
    <text evidence="18">The sequence shown here is derived from an EMBL/GenBank/DDBJ whole genome shotgun (WGS) entry which is preliminary data.</text>
</comment>
<keyword evidence="9 15" id="KW-0328">Glycosyltransferase</keyword>
<dbReference type="Gene3D" id="3.40.190.10">
    <property type="entry name" value="Periplasmic binding protein-like II"/>
    <property type="match status" value="2"/>
</dbReference>
<evidence type="ECO:0000256" key="9">
    <source>
        <dbReference type="ARBA" id="ARBA00022676"/>
    </source>
</evidence>
<dbReference type="GO" id="GO:0003879">
    <property type="term" value="F:ATP phosphoribosyltransferase activity"/>
    <property type="evidence" value="ECO:0007669"/>
    <property type="project" value="UniProtKB-UniRule"/>
</dbReference>
<dbReference type="Pfam" id="PF01634">
    <property type="entry name" value="HisG"/>
    <property type="match status" value="1"/>
</dbReference>
<keyword evidence="12 15" id="KW-0067">ATP-binding</keyword>
<dbReference type="GO" id="GO:0000287">
    <property type="term" value="F:magnesium ion binding"/>
    <property type="evidence" value="ECO:0007669"/>
    <property type="project" value="UniProtKB-UniRule"/>
</dbReference>
<dbReference type="UniPathway" id="UPA00031">
    <property type="reaction ID" value="UER00006"/>
</dbReference>
<evidence type="ECO:0000313" key="19">
    <source>
        <dbReference type="Proteomes" id="UP000481339"/>
    </source>
</evidence>
<dbReference type="InterPro" id="IPR001348">
    <property type="entry name" value="ATP_PRibTrfase_HisG"/>
</dbReference>
<dbReference type="FunFam" id="3.30.70.120:FF:000003">
    <property type="entry name" value="ATP phosphoribosyltransferase"/>
    <property type="match status" value="1"/>
</dbReference>
<dbReference type="PANTHER" id="PTHR21403:SF8">
    <property type="entry name" value="ATP PHOSPHORIBOSYLTRANSFERASE"/>
    <property type="match status" value="1"/>
</dbReference>
<dbReference type="AlphaFoldDB" id="A0A7C8FUK6"/>
<dbReference type="GO" id="GO:0005737">
    <property type="term" value="C:cytoplasm"/>
    <property type="evidence" value="ECO:0007669"/>
    <property type="project" value="UniProtKB-SubCell"/>
</dbReference>
<evidence type="ECO:0000256" key="13">
    <source>
        <dbReference type="ARBA" id="ARBA00023102"/>
    </source>
</evidence>
<keyword evidence="15" id="KW-0479">Metal-binding</keyword>
<dbReference type="InterPro" id="IPR015867">
    <property type="entry name" value="N-reg_PII/ATP_PRibTrfase_C"/>
</dbReference>
<dbReference type="EMBL" id="WBKA01000002">
    <property type="protein sequence ID" value="KAB1632909.1"/>
    <property type="molecule type" value="Genomic_DNA"/>
</dbReference>
<dbReference type="InterPro" id="IPR013115">
    <property type="entry name" value="HisG_C"/>
</dbReference>
<dbReference type="Proteomes" id="UP000481339">
    <property type="component" value="Unassembled WGS sequence"/>
</dbReference>
<dbReference type="SUPFAM" id="SSF53850">
    <property type="entry name" value="Periplasmic binding protein-like II"/>
    <property type="match status" value="1"/>
</dbReference>
<keyword evidence="19" id="KW-1185">Reference proteome</keyword>
<dbReference type="EC" id="2.4.2.17" evidence="5 15"/>
<proteinExistence type="inferred from homology"/>
<comment type="subcellular location">
    <subcellularLocation>
        <location evidence="2 15">Cytoplasm</location>
    </subcellularLocation>
</comment>
<comment type="cofactor">
    <cofactor evidence="15">
        <name>Mg(2+)</name>
        <dbReference type="ChEBI" id="CHEBI:18420"/>
    </cofactor>
</comment>
<dbReference type="OrthoDB" id="9801867at2"/>
<evidence type="ECO:0000259" key="17">
    <source>
        <dbReference type="Pfam" id="PF08029"/>
    </source>
</evidence>
<evidence type="ECO:0000256" key="15">
    <source>
        <dbReference type="HAMAP-Rule" id="MF_00079"/>
    </source>
</evidence>
<protein>
    <recommendedName>
        <fullName evidence="6 15">ATP phosphoribosyltransferase</fullName>
        <shortName evidence="15">ATP-PRT</shortName>
        <shortName evidence="15">ATP-PRTase</shortName>
        <ecNumber evidence="5 15">2.4.2.17</ecNumber>
    </recommendedName>
</protein>
<accession>A0A7C8FUK6</accession>
<dbReference type="Gene3D" id="3.30.70.120">
    <property type="match status" value="1"/>
</dbReference>
<dbReference type="HAMAP" id="MF_00079">
    <property type="entry name" value="HisG_Long"/>
    <property type="match status" value="1"/>
</dbReference>
<feature type="domain" description="Histidine biosynthesis HisG C-terminal" evidence="17">
    <location>
        <begin position="210"/>
        <end position="281"/>
    </location>
</feature>
<evidence type="ECO:0000256" key="10">
    <source>
        <dbReference type="ARBA" id="ARBA00022679"/>
    </source>
</evidence>
<dbReference type="NCBIfam" id="TIGR03455">
    <property type="entry name" value="HisG_C-term"/>
    <property type="match status" value="1"/>
</dbReference>
<keyword evidence="11 15" id="KW-0547">Nucleotide-binding</keyword>
<keyword evidence="15" id="KW-0460">Magnesium</keyword>
<keyword evidence="7 15" id="KW-0963">Cytoplasm</keyword>
<dbReference type="PANTHER" id="PTHR21403">
    <property type="entry name" value="ATP PHOSPHORIBOSYLTRANSFERASE ATP-PRTASE"/>
    <property type="match status" value="1"/>
</dbReference>
<keyword evidence="8 15" id="KW-0028">Amino-acid biosynthesis</keyword>
<evidence type="ECO:0000256" key="3">
    <source>
        <dbReference type="ARBA" id="ARBA00004667"/>
    </source>
</evidence>
<evidence type="ECO:0000256" key="2">
    <source>
        <dbReference type="ARBA" id="ARBA00004496"/>
    </source>
</evidence>
<organism evidence="18 19">
    <name type="scientific">Pseudoclavibacter caeni</name>
    <dbReference type="NCBI Taxonomy" id="908846"/>
    <lineage>
        <taxon>Bacteria</taxon>
        <taxon>Bacillati</taxon>
        <taxon>Actinomycetota</taxon>
        <taxon>Actinomycetes</taxon>
        <taxon>Micrococcales</taxon>
        <taxon>Microbacteriaceae</taxon>
        <taxon>Pseudoclavibacter</taxon>
    </lineage>
</organism>
<evidence type="ECO:0000259" key="16">
    <source>
        <dbReference type="Pfam" id="PF01634"/>
    </source>
</evidence>
<dbReference type="InterPro" id="IPR018198">
    <property type="entry name" value="ATP_PRibTrfase_CS"/>
</dbReference>
<dbReference type="NCBIfam" id="TIGR00070">
    <property type="entry name" value="hisG"/>
    <property type="match status" value="1"/>
</dbReference>
<dbReference type="RefSeq" id="WP_158035831.1">
    <property type="nucleotide sequence ID" value="NZ_BAAAZV010000003.1"/>
</dbReference>